<dbReference type="AlphaFoldDB" id="A0A0A9AU17"/>
<organism evidence="1">
    <name type="scientific">Arundo donax</name>
    <name type="common">Giant reed</name>
    <name type="synonym">Donax arundinaceus</name>
    <dbReference type="NCBI Taxonomy" id="35708"/>
    <lineage>
        <taxon>Eukaryota</taxon>
        <taxon>Viridiplantae</taxon>
        <taxon>Streptophyta</taxon>
        <taxon>Embryophyta</taxon>
        <taxon>Tracheophyta</taxon>
        <taxon>Spermatophyta</taxon>
        <taxon>Magnoliopsida</taxon>
        <taxon>Liliopsida</taxon>
        <taxon>Poales</taxon>
        <taxon>Poaceae</taxon>
        <taxon>PACMAD clade</taxon>
        <taxon>Arundinoideae</taxon>
        <taxon>Arundineae</taxon>
        <taxon>Arundo</taxon>
    </lineage>
</organism>
<proteinExistence type="predicted"/>
<accession>A0A0A9AU17</accession>
<reference evidence="1" key="1">
    <citation type="submission" date="2014-09" db="EMBL/GenBank/DDBJ databases">
        <authorList>
            <person name="Magalhaes I.L.F."/>
            <person name="Oliveira U."/>
            <person name="Santos F.R."/>
            <person name="Vidigal T.H.D.A."/>
            <person name="Brescovit A.D."/>
            <person name="Santos A.J."/>
        </authorList>
    </citation>
    <scope>NUCLEOTIDE SEQUENCE</scope>
    <source>
        <tissue evidence="1">Shoot tissue taken approximately 20 cm above the soil surface</tissue>
    </source>
</reference>
<reference evidence="1" key="2">
    <citation type="journal article" date="2015" name="Data Brief">
        <title>Shoot transcriptome of the giant reed, Arundo donax.</title>
        <authorList>
            <person name="Barrero R.A."/>
            <person name="Guerrero F.D."/>
            <person name="Moolhuijzen P."/>
            <person name="Goolsby J.A."/>
            <person name="Tidwell J."/>
            <person name="Bellgard S.E."/>
            <person name="Bellgard M.I."/>
        </authorList>
    </citation>
    <scope>NUCLEOTIDE SEQUENCE</scope>
    <source>
        <tissue evidence="1">Shoot tissue taken approximately 20 cm above the soil surface</tissue>
    </source>
</reference>
<name>A0A0A9AU17_ARUDO</name>
<sequence length="52" mass="6151">MEWSTSRPVLMEVPISQMCSGVVQPWIEELGYWILNQSDSKVHVFRKRNQET</sequence>
<dbReference type="EMBL" id="GBRH01242666">
    <property type="protein sequence ID" value="JAD55229.1"/>
    <property type="molecule type" value="Transcribed_RNA"/>
</dbReference>
<protein>
    <submittedName>
        <fullName evidence="1">Uncharacterized protein</fullName>
    </submittedName>
</protein>
<evidence type="ECO:0000313" key="1">
    <source>
        <dbReference type="EMBL" id="JAD55229.1"/>
    </source>
</evidence>